<gene>
    <name evidence="1" type="ORF">ASPSYDRAFT_160917</name>
</gene>
<name>A0A1L9T3P7_9EURO</name>
<sequence length="343" mass="38319">MGFSPSRGSVTQSLRAASRYYSPSLYLCPSCSIRYFRSSRRSNSRAGPDPRLEAFGKVIRDEYSVVRDHYETPKHPIILAHGLLGFDELRLAGPFLPGVQYWRGIKEALSMKGVEVITATVPPSASIEMRAEVLAETITSAARGREVNIVAGLDSRYMITHLKPKSFKVLSLTTIATPHRVGSAVADYVLQQIGDDRLAQLYYVLEQIKVETGAFSQLTREYMEKSFNPSTPDVEDVRYFSYGAVMEERFWSMFRLPHRLLQQVEGYNDGLVSVASSKWGGDHGYKGTLMGVSHLDLINWSNRLKWLAGELTGQKPKFNAVAFYLDIAGTCQILFASSCVLHA</sequence>
<organism evidence="1 2">
    <name type="scientific">Aspergillus sydowii CBS 593.65</name>
    <dbReference type="NCBI Taxonomy" id="1036612"/>
    <lineage>
        <taxon>Eukaryota</taxon>
        <taxon>Fungi</taxon>
        <taxon>Dikarya</taxon>
        <taxon>Ascomycota</taxon>
        <taxon>Pezizomycotina</taxon>
        <taxon>Eurotiomycetes</taxon>
        <taxon>Eurotiomycetidae</taxon>
        <taxon>Eurotiales</taxon>
        <taxon>Aspergillaceae</taxon>
        <taxon>Aspergillus</taxon>
        <taxon>Aspergillus subgen. Nidulantes</taxon>
    </lineage>
</organism>
<evidence type="ECO:0000313" key="1">
    <source>
        <dbReference type="EMBL" id="OJJ54066.1"/>
    </source>
</evidence>
<reference evidence="2" key="1">
    <citation type="journal article" date="2017" name="Genome Biol.">
        <title>Comparative genomics reveals high biological diversity and specific adaptations in the industrially and medically important fungal genus Aspergillus.</title>
        <authorList>
            <person name="de Vries R.P."/>
            <person name="Riley R."/>
            <person name="Wiebenga A."/>
            <person name="Aguilar-Osorio G."/>
            <person name="Amillis S."/>
            <person name="Uchima C.A."/>
            <person name="Anderluh G."/>
            <person name="Asadollahi M."/>
            <person name="Askin M."/>
            <person name="Barry K."/>
            <person name="Battaglia E."/>
            <person name="Bayram O."/>
            <person name="Benocci T."/>
            <person name="Braus-Stromeyer S.A."/>
            <person name="Caldana C."/>
            <person name="Canovas D."/>
            <person name="Cerqueira G.C."/>
            <person name="Chen F."/>
            <person name="Chen W."/>
            <person name="Choi C."/>
            <person name="Clum A."/>
            <person name="Dos Santos R.A."/>
            <person name="Damasio A.R."/>
            <person name="Diallinas G."/>
            <person name="Emri T."/>
            <person name="Fekete E."/>
            <person name="Flipphi M."/>
            <person name="Freyberg S."/>
            <person name="Gallo A."/>
            <person name="Gournas C."/>
            <person name="Habgood R."/>
            <person name="Hainaut M."/>
            <person name="Harispe M.L."/>
            <person name="Henrissat B."/>
            <person name="Hilden K.S."/>
            <person name="Hope R."/>
            <person name="Hossain A."/>
            <person name="Karabika E."/>
            <person name="Karaffa L."/>
            <person name="Karanyi Z."/>
            <person name="Krasevec N."/>
            <person name="Kuo A."/>
            <person name="Kusch H."/>
            <person name="LaButti K."/>
            <person name="Lagendijk E.L."/>
            <person name="Lapidus A."/>
            <person name="Levasseur A."/>
            <person name="Lindquist E."/>
            <person name="Lipzen A."/>
            <person name="Logrieco A.F."/>
            <person name="MacCabe A."/>
            <person name="Maekelae M.R."/>
            <person name="Malavazi I."/>
            <person name="Melin P."/>
            <person name="Meyer V."/>
            <person name="Mielnichuk N."/>
            <person name="Miskei M."/>
            <person name="Molnar A.P."/>
            <person name="Mule G."/>
            <person name="Ngan C.Y."/>
            <person name="Orejas M."/>
            <person name="Orosz E."/>
            <person name="Ouedraogo J.P."/>
            <person name="Overkamp K.M."/>
            <person name="Park H.-S."/>
            <person name="Perrone G."/>
            <person name="Piumi F."/>
            <person name="Punt P.J."/>
            <person name="Ram A.F."/>
            <person name="Ramon A."/>
            <person name="Rauscher S."/>
            <person name="Record E."/>
            <person name="Riano-Pachon D.M."/>
            <person name="Robert V."/>
            <person name="Roehrig J."/>
            <person name="Ruller R."/>
            <person name="Salamov A."/>
            <person name="Salih N.S."/>
            <person name="Samson R.A."/>
            <person name="Sandor E."/>
            <person name="Sanguinetti M."/>
            <person name="Schuetze T."/>
            <person name="Sepcic K."/>
            <person name="Shelest E."/>
            <person name="Sherlock G."/>
            <person name="Sophianopoulou V."/>
            <person name="Squina F.M."/>
            <person name="Sun H."/>
            <person name="Susca A."/>
            <person name="Todd R.B."/>
            <person name="Tsang A."/>
            <person name="Unkles S.E."/>
            <person name="van de Wiele N."/>
            <person name="van Rossen-Uffink D."/>
            <person name="Oliveira J.V."/>
            <person name="Vesth T.C."/>
            <person name="Visser J."/>
            <person name="Yu J.-H."/>
            <person name="Zhou M."/>
            <person name="Andersen M.R."/>
            <person name="Archer D.B."/>
            <person name="Baker S.E."/>
            <person name="Benoit I."/>
            <person name="Brakhage A.A."/>
            <person name="Braus G.H."/>
            <person name="Fischer R."/>
            <person name="Frisvad J.C."/>
            <person name="Goldman G.H."/>
            <person name="Houbraken J."/>
            <person name="Oakley B."/>
            <person name="Pocsi I."/>
            <person name="Scazzocchio C."/>
            <person name="Seiboth B."/>
            <person name="vanKuyk P.A."/>
            <person name="Wortman J."/>
            <person name="Dyer P.S."/>
            <person name="Grigoriev I.V."/>
        </authorList>
    </citation>
    <scope>NUCLEOTIDE SEQUENCE [LARGE SCALE GENOMIC DNA]</scope>
    <source>
        <strain evidence="2">CBS 593.65</strain>
    </source>
</reference>
<dbReference type="RefSeq" id="XP_040697872.1">
    <property type="nucleotide sequence ID" value="XM_040842948.1"/>
</dbReference>
<dbReference type="SUPFAM" id="SSF53474">
    <property type="entry name" value="alpha/beta-Hydrolases"/>
    <property type="match status" value="1"/>
</dbReference>
<protein>
    <recommendedName>
        <fullName evidence="3">Triacylglycerol lipase</fullName>
    </recommendedName>
</protein>
<evidence type="ECO:0008006" key="3">
    <source>
        <dbReference type="Google" id="ProtNLM"/>
    </source>
</evidence>
<evidence type="ECO:0000313" key="2">
    <source>
        <dbReference type="Proteomes" id="UP000184356"/>
    </source>
</evidence>
<accession>A0A1L9T3P7</accession>
<dbReference type="VEuPathDB" id="FungiDB:ASPSYDRAFT_160917"/>
<dbReference type="Proteomes" id="UP000184356">
    <property type="component" value="Unassembled WGS sequence"/>
</dbReference>
<dbReference type="GeneID" id="63759021"/>
<dbReference type="EMBL" id="KV878595">
    <property type="protein sequence ID" value="OJJ54066.1"/>
    <property type="molecule type" value="Genomic_DNA"/>
</dbReference>
<proteinExistence type="predicted"/>
<dbReference type="InterPro" id="IPR029058">
    <property type="entry name" value="AB_hydrolase_fold"/>
</dbReference>
<dbReference type="Gene3D" id="3.40.50.1820">
    <property type="entry name" value="alpha/beta hydrolase"/>
    <property type="match status" value="1"/>
</dbReference>
<dbReference type="STRING" id="1036612.A0A1L9T3P7"/>
<keyword evidence="2" id="KW-1185">Reference proteome</keyword>
<dbReference type="AlphaFoldDB" id="A0A1L9T3P7"/>
<dbReference type="OrthoDB" id="5592486at2759"/>
<dbReference type="PANTHER" id="PTHR11440">
    <property type="entry name" value="LECITHIN-CHOLESTEROL ACYLTRANSFERASE-RELATED"/>
    <property type="match status" value="1"/>
</dbReference>